<evidence type="ECO:0000259" key="2">
    <source>
        <dbReference type="Pfam" id="PF24323"/>
    </source>
</evidence>
<accession>B6BI68</accession>
<organism evidence="3 4">
    <name type="scientific">Sulfurimonas gotlandica (strain DSM 19862 / JCM 16533 / GD1)</name>
    <dbReference type="NCBI Taxonomy" id="929558"/>
    <lineage>
        <taxon>Bacteria</taxon>
        <taxon>Pseudomonadati</taxon>
        <taxon>Campylobacterota</taxon>
        <taxon>Epsilonproteobacteria</taxon>
        <taxon>Campylobacterales</taxon>
        <taxon>Sulfurimonadaceae</taxon>
        <taxon>Sulfurimonas</taxon>
    </lineage>
</organism>
<evidence type="ECO:0000256" key="1">
    <source>
        <dbReference type="SAM" id="SignalP"/>
    </source>
</evidence>
<keyword evidence="4" id="KW-1185">Reference proteome</keyword>
<comment type="caution">
    <text evidence="3">The sequence shown here is derived from an EMBL/GenBank/DDBJ whole genome shotgun (WGS) entry which is preliminary data.</text>
</comment>
<dbReference type="OrthoDB" id="5337154at2"/>
<reference evidence="3 4" key="1">
    <citation type="journal article" date="2012" name="Proc. Natl. Acad. Sci. U.S.A.">
        <title>Genome and physiology of a model Epsilonproteobacterium responsible for sulfide detoxification in marine oxygen depletion zones.</title>
        <authorList>
            <person name="Grote J."/>
            <person name="Schott T."/>
            <person name="Bruckner C.G."/>
            <person name="Glockner F.O."/>
            <person name="Jost G."/>
            <person name="Teeling H."/>
            <person name="Labrenz M."/>
            <person name="Jurgens K."/>
        </authorList>
    </citation>
    <scope>NUCLEOTIDE SEQUENCE [LARGE SCALE GENOMIC DNA]</scope>
    <source>
        <strain evidence="3 4">GD1</strain>
    </source>
</reference>
<evidence type="ECO:0000313" key="4">
    <source>
        <dbReference type="Proteomes" id="UP000006431"/>
    </source>
</evidence>
<keyword evidence="1" id="KW-0732">Signal</keyword>
<feature type="chain" id="PRO_5002843003" evidence="1">
    <location>
        <begin position="22"/>
        <end position="791"/>
    </location>
</feature>
<dbReference type="PATRIC" id="fig|929558.5.peg.1688"/>
<dbReference type="RefSeq" id="WP_008336290.1">
    <property type="nucleotide sequence ID" value="NZ_AFRZ01000001.1"/>
</dbReference>
<dbReference type="SUPFAM" id="SSF48452">
    <property type="entry name" value="TPR-like"/>
    <property type="match status" value="1"/>
</dbReference>
<proteinExistence type="predicted"/>
<dbReference type="InterPro" id="IPR011990">
    <property type="entry name" value="TPR-like_helical_dom_sf"/>
</dbReference>
<dbReference type="EMBL" id="AFRZ01000001">
    <property type="protein sequence ID" value="EHP30220.1"/>
    <property type="molecule type" value="Genomic_DNA"/>
</dbReference>
<evidence type="ECO:0000313" key="3">
    <source>
        <dbReference type="EMBL" id="EHP30220.1"/>
    </source>
</evidence>
<gene>
    <name evidence="3" type="ORF">SMGD1_1696</name>
</gene>
<dbReference type="InterPro" id="IPR055917">
    <property type="entry name" value="DUF7494"/>
</dbReference>
<dbReference type="STRING" id="929558.SMGD1_1696"/>
<accession>H1FV26</accession>
<dbReference type="Proteomes" id="UP000006431">
    <property type="component" value="Unassembled WGS sequence"/>
</dbReference>
<name>B6BI68_SULGG</name>
<protein>
    <submittedName>
        <fullName evidence="3">Putative paralysed flagella protein PflA</fullName>
    </submittedName>
</protein>
<dbReference type="Gene3D" id="1.25.40.10">
    <property type="entry name" value="Tetratricopeptide repeat domain"/>
    <property type="match status" value="2"/>
</dbReference>
<dbReference type="HOGENOM" id="CLU_019053_0_0_7"/>
<keyword evidence="3" id="KW-0282">Flagellum</keyword>
<dbReference type="eggNOG" id="COG4783">
    <property type="taxonomic scope" value="Bacteria"/>
</dbReference>
<dbReference type="Pfam" id="PF24323">
    <property type="entry name" value="DUF7494"/>
    <property type="match status" value="1"/>
</dbReference>
<keyword evidence="3" id="KW-0966">Cell projection</keyword>
<dbReference type="AlphaFoldDB" id="B6BI68"/>
<sequence length="791" mass="90420">MFKWMLSFLLLTSVSTTSLLALDISLQGAKENFENYSTLHIKDKDKFLCQEMSNDFDVITQIICAFSKSPSKKLKTLQNDFFKIETQIKNKTFFIIITPYKNMKLYPVVFNLSADDSVYEANAKLALHWMIVGYNKELPYIKKHEVSDVAINFPFMLDKDKLPYVGSLDMQGNPVYIQEVNDVSDYLKIKRYYDEKNYEKCLELIDEVMLEYPSSLFNAELLYYKIRVNSKLEEKNDEVIELSKVYLREYSADDNVAEVLSLIARAYSLSGISGQADYFFDRLFSEHEDSPYAKWGYIYKGEMLEESGLASKALDYYLKALNETADIDIAATAAYRLAFYKINTANKAEASMYAMKIIKAKPSFFASKYKKSLELIETFVDEGEYETAAAIAQAIVNETDEEYEEYESLVKNIGIWLAKTPKKQEALASLNEYLKKFPDGLYDAEVQVAKDSLFFYVSDSNVSTKIVDYNKLIDTYAEDSIGKRAIYEKAKLMCDNGMYNDVLEFKDSLLALDATTYPDTQTIVNDAALGAMELALKNKECNSVLKISSEYSIKLSDKWDDGVYACAMKGADFSLAKETASKNLKSDNIDMRKKWLYRYIKVDFATGNYSDVVKASEELISLIADDKGFEYKDVYRVLFDTYSRLENADKMIEAIANVQKVYENSYKDIERYVAVMAIGSDRNDDNLVLQYGQEIMNIQKSSSSNAQSPFVEFSVYQAYINKEDFNKALEVIKSLDSVELSKANRSRQKYLLGSIYEKLWRGEESQAAYNESIEADPSSAWAKLAEGAKED</sequence>
<feature type="domain" description="DUF7494" evidence="2">
    <location>
        <begin position="22"/>
        <end position="137"/>
    </location>
</feature>
<keyword evidence="3" id="KW-0969">Cilium</keyword>
<feature type="signal peptide" evidence="1">
    <location>
        <begin position="1"/>
        <end position="21"/>
    </location>
</feature>